<name>G2PI19_STRV4</name>
<evidence type="ECO:0000313" key="1">
    <source>
        <dbReference type="EMBL" id="AEM88970.1"/>
    </source>
</evidence>
<keyword evidence="2" id="KW-1185">Reference proteome</keyword>
<reference evidence="1" key="1">
    <citation type="submission" date="2011-08" db="EMBL/GenBank/DDBJ databases">
        <title>Complete sequence of plasmid 2 of Streptomyces violaceusniger Tu 4113.</title>
        <authorList>
            <consortium name="US DOE Joint Genome Institute"/>
            <person name="Lucas S."/>
            <person name="Han J."/>
            <person name="Lapidus A."/>
            <person name="Cheng J.-F."/>
            <person name="Goodwin L."/>
            <person name="Pitluck S."/>
            <person name="Peters L."/>
            <person name="Ivanova N."/>
            <person name="Daligault H."/>
            <person name="Detter J.C."/>
            <person name="Han C."/>
            <person name="Tapia R."/>
            <person name="Land M."/>
            <person name="Hauser L."/>
            <person name="Kyrpides N."/>
            <person name="Ivanova N."/>
            <person name="Pagani I."/>
            <person name="Hagen A."/>
            <person name="Katz L."/>
            <person name="Fiedler H.-P."/>
            <person name="Keasling J."/>
            <person name="Fortman J."/>
            <person name="Woyke T."/>
        </authorList>
    </citation>
    <scope>NUCLEOTIDE SEQUENCE [LARGE SCALE GENOMIC DNA]</scope>
    <source>
        <strain evidence="1">Tu 4113</strain>
        <plasmid evidence="1">pSTRVI02</plasmid>
    </source>
</reference>
<dbReference type="RefSeq" id="WP_014043905.1">
    <property type="nucleotide sequence ID" value="NC_015952.1"/>
</dbReference>
<dbReference type="EMBL" id="CP002996">
    <property type="protein sequence ID" value="AEM88970.1"/>
    <property type="molecule type" value="Genomic_DNA"/>
</dbReference>
<accession>G2PI19</accession>
<protein>
    <submittedName>
        <fullName evidence="1">Uncharacterized protein</fullName>
    </submittedName>
</protein>
<keyword evidence="1" id="KW-0614">Plasmid</keyword>
<sequence length="41" mass="4470">MSAPTATVEAHRVNEQFPDLGLRGGVRLTQDEVGHGRHSSR</sequence>
<proteinExistence type="predicted"/>
<evidence type="ECO:0000313" key="2">
    <source>
        <dbReference type="Proteomes" id="UP000008703"/>
    </source>
</evidence>
<dbReference type="AlphaFoldDB" id="G2PI19"/>
<geneLocation type="plasmid" evidence="1 2">
    <name>pSTRVI02</name>
</geneLocation>
<gene>
    <name evidence="1" type="ORF">Strvi_0197</name>
</gene>
<organism evidence="1 2">
    <name type="scientific">Streptomyces violaceusniger (strain Tu 4113)</name>
    <dbReference type="NCBI Taxonomy" id="653045"/>
    <lineage>
        <taxon>Bacteria</taxon>
        <taxon>Bacillati</taxon>
        <taxon>Actinomycetota</taxon>
        <taxon>Actinomycetes</taxon>
        <taxon>Kitasatosporales</taxon>
        <taxon>Streptomycetaceae</taxon>
        <taxon>Streptomyces</taxon>
        <taxon>Streptomyces violaceusniger group</taxon>
    </lineage>
</organism>
<dbReference type="HOGENOM" id="CLU_3277601_0_0_11"/>
<dbReference type="KEGG" id="svl:Strvi_0197"/>
<dbReference type="Proteomes" id="UP000008703">
    <property type="component" value="Plasmid pSTRVI02"/>
</dbReference>